<organism evidence="2 3">
    <name type="scientific">Rhodomicrobium udaipurense</name>
    <dbReference type="NCBI Taxonomy" id="1202716"/>
    <lineage>
        <taxon>Bacteria</taxon>
        <taxon>Pseudomonadati</taxon>
        <taxon>Pseudomonadota</taxon>
        <taxon>Alphaproteobacteria</taxon>
        <taxon>Hyphomicrobiales</taxon>
        <taxon>Hyphomicrobiaceae</taxon>
        <taxon>Rhodomicrobium</taxon>
    </lineage>
</organism>
<evidence type="ECO:0000259" key="1">
    <source>
        <dbReference type="PROSITE" id="PS50263"/>
    </source>
</evidence>
<dbReference type="EMBL" id="JAEMUK010000008">
    <property type="protein sequence ID" value="MBJ7542680.1"/>
    <property type="molecule type" value="Genomic_DNA"/>
</dbReference>
<keyword evidence="3" id="KW-1185">Reference proteome</keyword>
<proteinExistence type="predicted"/>
<evidence type="ECO:0000313" key="3">
    <source>
        <dbReference type="Proteomes" id="UP000623250"/>
    </source>
</evidence>
<dbReference type="CDD" id="cd07574">
    <property type="entry name" value="nitrilase_Rim1_like"/>
    <property type="match status" value="1"/>
</dbReference>
<evidence type="ECO:0000313" key="2">
    <source>
        <dbReference type="EMBL" id="MBJ7542680.1"/>
    </source>
</evidence>
<dbReference type="InterPro" id="IPR003010">
    <property type="entry name" value="C-N_Hydrolase"/>
</dbReference>
<dbReference type="GO" id="GO:0016787">
    <property type="term" value="F:hydrolase activity"/>
    <property type="evidence" value="ECO:0007669"/>
    <property type="project" value="UniProtKB-KW"/>
</dbReference>
<dbReference type="SUPFAM" id="SSF56317">
    <property type="entry name" value="Carbon-nitrogen hydrolase"/>
    <property type="match status" value="1"/>
</dbReference>
<feature type="domain" description="CN hydrolase" evidence="1">
    <location>
        <begin position="5"/>
        <end position="265"/>
    </location>
</feature>
<dbReference type="PROSITE" id="PS50263">
    <property type="entry name" value="CN_HYDROLASE"/>
    <property type="match status" value="1"/>
</dbReference>
<dbReference type="InterPro" id="IPR036526">
    <property type="entry name" value="C-N_Hydrolase_sf"/>
</dbReference>
<sequence length="301" mass="32599">MARTIRIASAQYPIDELTSMSAFAGKLARWVEQAVVKGAQLLVFPEYASMELARIAGRHVSRDLHASIEAMQYYIADYEAEFANLAKRHGVHILAGSAPTRLADGSVVNRARLFTPHGETGSQQKQILTRSELEDWGIDAGTGLCVFDIGLARIGIAICYDSEFPLIVRAMCNAGAEVILVPSCTDTAYGYFRVRNACAARALENQVYVVQSCTVGEADWSAAVDHNSGAAAFFAPSDPLFPSPSGVLEEGTMNAPQWVFATLDLDVLTEVRKDGDVLNARDWDLQPGASELPPAKVVTFK</sequence>
<dbReference type="Pfam" id="PF00795">
    <property type="entry name" value="CN_hydrolase"/>
    <property type="match status" value="1"/>
</dbReference>
<gene>
    <name evidence="2" type="ORF">JDN41_03820</name>
</gene>
<dbReference type="Proteomes" id="UP000623250">
    <property type="component" value="Unassembled WGS sequence"/>
</dbReference>
<name>A0A8I1KGE9_9HYPH</name>
<dbReference type="Gene3D" id="3.60.110.10">
    <property type="entry name" value="Carbon-nitrogen hydrolase"/>
    <property type="match status" value="1"/>
</dbReference>
<protein>
    <submittedName>
        <fullName evidence="2">Carbon-nitrogen hydrolase family protein</fullName>
    </submittedName>
</protein>
<accession>A0A8I1KGE9</accession>
<keyword evidence="2" id="KW-0378">Hydrolase</keyword>
<dbReference type="RefSeq" id="WP_155955225.1">
    <property type="nucleotide sequence ID" value="NZ_JAEMUK010000008.1"/>
</dbReference>
<dbReference type="PANTHER" id="PTHR23088:SF50">
    <property type="entry name" value="HYDROLASE YHCX"/>
    <property type="match status" value="1"/>
</dbReference>
<dbReference type="PANTHER" id="PTHR23088">
    <property type="entry name" value="NITRILASE-RELATED"/>
    <property type="match status" value="1"/>
</dbReference>
<comment type="caution">
    <text evidence="2">The sequence shown here is derived from an EMBL/GenBank/DDBJ whole genome shotgun (WGS) entry which is preliminary data.</text>
</comment>
<reference evidence="2 3" key="1">
    <citation type="submission" date="2020-12" db="EMBL/GenBank/DDBJ databases">
        <title>Revised draft genomes of Rhodomicrobium vannielii ATCC 17100 and Rhodomicrobium udaipurense JA643.</title>
        <authorList>
            <person name="Conners E.M."/>
            <person name="Davenport E.J."/>
            <person name="Bose A."/>
        </authorList>
    </citation>
    <scope>NUCLEOTIDE SEQUENCE [LARGE SCALE GENOMIC DNA]</scope>
    <source>
        <strain evidence="2 3">JA643</strain>
    </source>
</reference>
<dbReference type="AlphaFoldDB" id="A0A8I1KGE9"/>